<dbReference type="InterPro" id="IPR020084">
    <property type="entry name" value="NUDIX_hydrolase_CS"/>
</dbReference>
<dbReference type="PROSITE" id="PS51462">
    <property type="entry name" value="NUDIX"/>
    <property type="match status" value="1"/>
</dbReference>
<dbReference type="Pfam" id="PF00293">
    <property type="entry name" value="NUDIX"/>
    <property type="match status" value="1"/>
</dbReference>
<evidence type="ECO:0000313" key="3">
    <source>
        <dbReference type="EMBL" id="KAF4485737.1"/>
    </source>
</evidence>
<sequence length="398" mass="44197">MLGESSTGVSAISWTAIFHTAGTQCPGGGGELKERLAGVNQTAEFQAEQDWFTITHHNCAVKPQASVSCRRMIPCARIERQMLRRNMGAFSNLDLIAQVDSYPYEHDTTRYAEIGGSLYTLICGDGEGDVSLGYVLPEVVEKLAEAPASVRGEISIDTAKRTISAFQAPTLGARSKLAADLFDFWRKRDAFPILRGWRDELWPVYGRKGELLIDMERSASGLFGVMRYGVHLTAFVRCPSASHDIKIWVPRRSPTKSTFPGMLDNTVAGGLMTGEDPFECVIREADEEANLPDQLVRSRTKHVGGVTYIYITEAEAGQPKDGEVAEFHLCTVEEVQHSLARGEWKPNCALVMLEFFIRHGILTKHNEPDYDHILRRIHRRLPFPGPHNQDPSLGAIDG</sequence>
<dbReference type="PROSITE" id="PS00893">
    <property type="entry name" value="NUDIX_BOX"/>
    <property type="match status" value="1"/>
</dbReference>
<dbReference type="GO" id="GO:0044715">
    <property type="term" value="F:8-oxo-dGDP phosphatase activity"/>
    <property type="evidence" value="ECO:0007669"/>
    <property type="project" value="TreeGrafter"/>
</dbReference>
<dbReference type="CDD" id="cd03676">
    <property type="entry name" value="NUDIX_Tnr3_like"/>
    <property type="match status" value="1"/>
</dbReference>
<proteinExistence type="predicted"/>
<dbReference type="OrthoDB" id="10261522at2759"/>
<dbReference type="InterPro" id="IPR031804">
    <property type="entry name" value="DUF4743"/>
</dbReference>
<dbReference type="Gene3D" id="3.90.79.10">
    <property type="entry name" value="Nucleoside Triphosphate Pyrophosphohydrolase"/>
    <property type="match status" value="1"/>
</dbReference>
<feature type="domain" description="Nudix hydrolase" evidence="2">
    <location>
        <begin position="227"/>
        <end position="352"/>
    </location>
</feature>
<dbReference type="SUPFAM" id="SSF55811">
    <property type="entry name" value="Nudix"/>
    <property type="match status" value="1"/>
</dbReference>
<dbReference type="AlphaFoldDB" id="A0A7J6J6W0"/>
<keyword evidence="4" id="KW-1185">Reference proteome</keyword>
<organism evidence="3 4">
    <name type="scientific">Colletotrichum fructicola (strain Nara gc5)</name>
    <name type="common">Anthracnose fungus</name>
    <name type="synonym">Colletotrichum gloeosporioides (strain Nara gc5)</name>
    <dbReference type="NCBI Taxonomy" id="1213859"/>
    <lineage>
        <taxon>Eukaryota</taxon>
        <taxon>Fungi</taxon>
        <taxon>Dikarya</taxon>
        <taxon>Ascomycota</taxon>
        <taxon>Pezizomycotina</taxon>
        <taxon>Sordariomycetes</taxon>
        <taxon>Hypocreomycetidae</taxon>
        <taxon>Glomerellales</taxon>
        <taxon>Glomerellaceae</taxon>
        <taxon>Colletotrichum</taxon>
        <taxon>Colletotrichum gloeosporioides species complex</taxon>
    </lineage>
</organism>
<comment type="caution">
    <text evidence="3">The sequence shown here is derived from an EMBL/GenBank/DDBJ whole genome shotgun (WGS) entry which is preliminary data.</text>
</comment>
<dbReference type="Pfam" id="PF15916">
    <property type="entry name" value="DUF4743"/>
    <property type="match status" value="1"/>
</dbReference>
<keyword evidence="1" id="KW-0378">Hydrolase</keyword>
<dbReference type="EMBL" id="ANPB02000003">
    <property type="protein sequence ID" value="KAF4485737.1"/>
    <property type="molecule type" value="Genomic_DNA"/>
</dbReference>
<dbReference type="InParanoid" id="A0A7J6J6W0"/>
<dbReference type="GeneID" id="43610968"/>
<evidence type="ECO:0000313" key="4">
    <source>
        <dbReference type="Proteomes" id="UP000011096"/>
    </source>
</evidence>
<gene>
    <name evidence="3" type="ORF">CGGC5_v005321</name>
</gene>
<dbReference type="PANTHER" id="PTHR13622:SF8">
    <property type="entry name" value="THIAMIN PYROPHOSPHOKINASE 1"/>
    <property type="match status" value="1"/>
</dbReference>
<dbReference type="RefSeq" id="XP_066008894.1">
    <property type="nucleotide sequence ID" value="XM_066151434.1"/>
</dbReference>
<reference evidence="3 4" key="1">
    <citation type="submission" date="2012-08" db="EMBL/GenBank/DDBJ databases">
        <authorList>
            <person name="Gan P.H.P."/>
            <person name="Ikeda K."/>
            <person name="Irieda H."/>
            <person name="Narusaka M."/>
            <person name="O'Connell R.J."/>
            <person name="Narusaka Y."/>
            <person name="Takano Y."/>
            <person name="Kubo Y."/>
            <person name="Shirasu K."/>
        </authorList>
    </citation>
    <scope>NUCLEOTIDE SEQUENCE [LARGE SCALE GENOMIC DNA]</scope>
    <source>
        <strain evidence="3 4">Nara gc5</strain>
    </source>
</reference>
<accession>A0A7J6J6W0</accession>
<dbReference type="InterPro" id="IPR000086">
    <property type="entry name" value="NUDIX_hydrolase_dom"/>
</dbReference>
<reference evidence="3 4" key="2">
    <citation type="submission" date="2020-04" db="EMBL/GenBank/DDBJ databases">
        <title>Genome sequencing and assembly of multiple isolates from the Colletotrichum gloeosporioides species complex.</title>
        <authorList>
            <person name="Gan P."/>
            <person name="Shirasu K."/>
        </authorList>
    </citation>
    <scope>NUCLEOTIDE SEQUENCE [LARGE SCALE GENOMIC DNA]</scope>
    <source>
        <strain evidence="3 4">Nara gc5</strain>
    </source>
</reference>
<evidence type="ECO:0000259" key="2">
    <source>
        <dbReference type="PROSITE" id="PS51462"/>
    </source>
</evidence>
<dbReference type="Proteomes" id="UP000011096">
    <property type="component" value="Unassembled WGS sequence"/>
</dbReference>
<protein>
    <recommendedName>
        <fullName evidence="2">Nudix hydrolase domain-containing protein</fullName>
    </recommendedName>
</protein>
<name>A0A7J6J6W0_COLFN</name>
<dbReference type="PANTHER" id="PTHR13622">
    <property type="entry name" value="THIAMIN PYROPHOSPHOKINASE"/>
    <property type="match status" value="1"/>
</dbReference>
<evidence type="ECO:0000256" key="1">
    <source>
        <dbReference type="ARBA" id="ARBA00022801"/>
    </source>
</evidence>
<dbReference type="InterPro" id="IPR015797">
    <property type="entry name" value="NUDIX_hydrolase-like_dom_sf"/>
</dbReference>
<dbReference type="FunCoup" id="A0A7J6J6W0">
    <property type="interactions" value="63"/>
</dbReference>